<name>A0ABW3RKA0_9SPHI</name>
<evidence type="ECO:0000313" key="2">
    <source>
        <dbReference type="EMBL" id="MFD1165178.1"/>
    </source>
</evidence>
<dbReference type="PROSITE" id="PS51257">
    <property type="entry name" value="PROKAR_LIPOPROTEIN"/>
    <property type="match status" value="1"/>
</dbReference>
<dbReference type="EMBL" id="JBHTKY010000006">
    <property type="protein sequence ID" value="MFD1165178.1"/>
    <property type="molecule type" value="Genomic_DNA"/>
</dbReference>
<protein>
    <submittedName>
        <fullName evidence="2">Uncharacterized protein</fullName>
    </submittedName>
</protein>
<keyword evidence="1" id="KW-0732">Signal</keyword>
<feature type="signal peptide" evidence="1">
    <location>
        <begin position="1"/>
        <end position="19"/>
    </location>
</feature>
<keyword evidence="3" id="KW-1185">Reference proteome</keyword>
<sequence>MKYLYLLFPLAIVSLISCNQTQNNKEATTADSTIVEQPEAGADVPFTEARNYFVNNTVGEDKNGTLKIETQEAFNELFSPATTMGEGGMPTEIDFKKQFVIAVISPTSDLNPSIDSLSLKKINSDLVLEFKETMGDKQSFSTRPAAILIVDKQFDGNLKADVKSTL</sequence>
<proteinExistence type="predicted"/>
<dbReference type="Proteomes" id="UP001597205">
    <property type="component" value="Unassembled WGS sequence"/>
</dbReference>
<evidence type="ECO:0000256" key="1">
    <source>
        <dbReference type="SAM" id="SignalP"/>
    </source>
</evidence>
<evidence type="ECO:0000313" key="3">
    <source>
        <dbReference type="Proteomes" id="UP001597205"/>
    </source>
</evidence>
<gene>
    <name evidence="2" type="ORF">ACFQ2C_06115</name>
</gene>
<comment type="caution">
    <text evidence="2">The sequence shown here is derived from an EMBL/GenBank/DDBJ whole genome shotgun (WGS) entry which is preliminary data.</text>
</comment>
<feature type="chain" id="PRO_5045221840" evidence="1">
    <location>
        <begin position="20"/>
        <end position="166"/>
    </location>
</feature>
<accession>A0ABW3RKA0</accession>
<organism evidence="2 3">
    <name type="scientific">Sphingobacterium daejeonense</name>
    <dbReference type="NCBI Taxonomy" id="371142"/>
    <lineage>
        <taxon>Bacteria</taxon>
        <taxon>Pseudomonadati</taxon>
        <taxon>Bacteroidota</taxon>
        <taxon>Sphingobacteriia</taxon>
        <taxon>Sphingobacteriales</taxon>
        <taxon>Sphingobacteriaceae</taxon>
        <taxon>Sphingobacterium</taxon>
    </lineage>
</organism>
<reference evidence="3" key="1">
    <citation type="journal article" date="2019" name="Int. J. Syst. Evol. Microbiol.">
        <title>The Global Catalogue of Microorganisms (GCM) 10K type strain sequencing project: providing services to taxonomists for standard genome sequencing and annotation.</title>
        <authorList>
            <consortium name="The Broad Institute Genomics Platform"/>
            <consortium name="The Broad Institute Genome Sequencing Center for Infectious Disease"/>
            <person name="Wu L."/>
            <person name="Ma J."/>
        </authorList>
    </citation>
    <scope>NUCLEOTIDE SEQUENCE [LARGE SCALE GENOMIC DNA]</scope>
    <source>
        <strain evidence="3">CCUG 52468</strain>
    </source>
</reference>
<dbReference type="RefSeq" id="WP_380895120.1">
    <property type="nucleotide sequence ID" value="NZ_JBHTKY010000006.1"/>
</dbReference>